<comment type="caution">
    <text evidence="1">The sequence shown here is derived from an EMBL/GenBank/DDBJ whole genome shotgun (WGS) entry which is preliminary data.</text>
</comment>
<dbReference type="EMBL" id="JBHSEC010000003">
    <property type="protein sequence ID" value="MFC4409614.1"/>
    <property type="molecule type" value="Genomic_DNA"/>
</dbReference>
<sequence>MKNYLIVLFVLAVTVLSFLPIDTGFKVSDGEGKLLKFIPGEDQVTVGWRHSVEKTPWKETYRVGEDGQLSLAFTEYKMYGAGTPDREGKAELLPNGMIHVTEIERIVPYYSLLYVPISQYSIEVDGKSYPLEDFVPDYEEVRISFEKVRLYEWVLMGMPHF</sequence>
<gene>
    <name evidence="1" type="ORF">ACFOZY_04075</name>
</gene>
<dbReference type="Proteomes" id="UP001595817">
    <property type="component" value="Unassembled WGS sequence"/>
</dbReference>
<keyword evidence="2" id="KW-1185">Reference proteome</keyword>
<name>A0ABV8X3K8_9LACT</name>
<dbReference type="RefSeq" id="WP_378152543.1">
    <property type="nucleotide sequence ID" value="NZ_JBHSEC010000003.1"/>
</dbReference>
<dbReference type="Pfam" id="PF08905">
    <property type="entry name" value="DUF1850"/>
    <property type="match status" value="1"/>
</dbReference>
<evidence type="ECO:0000313" key="2">
    <source>
        <dbReference type="Proteomes" id="UP001595817"/>
    </source>
</evidence>
<organism evidence="1 2">
    <name type="scientific">Chungangia koreensis</name>
    <dbReference type="NCBI Taxonomy" id="752657"/>
    <lineage>
        <taxon>Bacteria</taxon>
        <taxon>Bacillati</taxon>
        <taxon>Bacillota</taxon>
        <taxon>Bacilli</taxon>
        <taxon>Lactobacillales</taxon>
        <taxon>Chungangia</taxon>
    </lineage>
</organism>
<dbReference type="InterPro" id="IPR015001">
    <property type="entry name" value="DUF1850"/>
</dbReference>
<accession>A0ABV8X3K8</accession>
<proteinExistence type="predicted"/>
<evidence type="ECO:0000313" key="1">
    <source>
        <dbReference type="EMBL" id="MFC4409614.1"/>
    </source>
</evidence>
<reference evidence="2" key="1">
    <citation type="journal article" date="2019" name="Int. J. Syst. Evol. Microbiol.">
        <title>The Global Catalogue of Microorganisms (GCM) 10K type strain sequencing project: providing services to taxonomists for standard genome sequencing and annotation.</title>
        <authorList>
            <consortium name="The Broad Institute Genomics Platform"/>
            <consortium name="The Broad Institute Genome Sequencing Center for Infectious Disease"/>
            <person name="Wu L."/>
            <person name="Ma J."/>
        </authorList>
    </citation>
    <scope>NUCLEOTIDE SEQUENCE [LARGE SCALE GENOMIC DNA]</scope>
    <source>
        <strain evidence="2">CCUG 59778</strain>
    </source>
</reference>
<protein>
    <submittedName>
        <fullName evidence="1">DUF1850 domain-containing protein</fullName>
    </submittedName>
</protein>